<organism evidence="4 5">
    <name type="scientific">Quercus rubra</name>
    <name type="common">Northern red oak</name>
    <name type="synonym">Quercus borealis</name>
    <dbReference type="NCBI Taxonomy" id="3512"/>
    <lineage>
        <taxon>Eukaryota</taxon>
        <taxon>Viridiplantae</taxon>
        <taxon>Streptophyta</taxon>
        <taxon>Embryophyta</taxon>
        <taxon>Tracheophyta</taxon>
        <taxon>Spermatophyta</taxon>
        <taxon>Magnoliopsida</taxon>
        <taxon>eudicotyledons</taxon>
        <taxon>Gunneridae</taxon>
        <taxon>Pentapetalae</taxon>
        <taxon>rosids</taxon>
        <taxon>fabids</taxon>
        <taxon>Fagales</taxon>
        <taxon>Fagaceae</taxon>
        <taxon>Quercus</taxon>
    </lineage>
</organism>
<protein>
    <recommendedName>
        <fullName evidence="3">CCHC-type domain-containing protein</fullName>
    </recommendedName>
</protein>
<dbReference type="PANTHER" id="PTHR35046">
    <property type="entry name" value="ZINC KNUCKLE (CCHC-TYPE) FAMILY PROTEIN"/>
    <property type="match status" value="1"/>
</dbReference>
<evidence type="ECO:0000256" key="2">
    <source>
        <dbReference type="SAM" id="MobiDB-lite"/>
    </source>
</evidence>
<dbReference type="GO" id="GO:0003676">
    <property type="term" value="F:nucleic acid binding"/>
    <property type="evidence" value="ECO:0007669"/>
    <property type="project" value="InterPro"/>
</dbReference>
<dbReference type="GO" id="GO:0008270">
    <property type="term" value="F:zinc ion binding"/>
    <property type="evidence" value="ECO:0007669"/>
    <property type="project" value="UniProtKB-KW"/>
</dbReference>
<name>A0AAN7G856_QUERU</name>
<keyword evidence="1" id="KW-0863">Zinc-finger</keyword>
<dbReference type="SMART" id="SM00343">
    <property type="entry name" value="ZnF_C2HC"/>
    <property type="match status" value="1"/>
</dbReference>
<feature type="domain" description="CCHC-type" evidence="3">
    <location>
        <begin position="132"/>
        <end position="148"/>
    </location>
</feature>
<dbReference type="PANTHER" id="PTHR35046:SF18">
    <property type="entry name" value="RNA-DIRECTED DNA POLYMERASE"/>
    <property type="match status" value="1"/>
</dbReference>
<evidence type="ECO:0000259" key="3">
    <source>
        <dbReference type="PROSITE" id="PS50158"/>
    </source>
</evidence>
<dbReference type="InterPro" id="IPR036875">
    <property type="entry name" value="Znf_CCHC_sf"/>
</dbReference>
<keyword evidence="1" id="KW-0862">Zinc</keyword>
<proteinExistence type="predicted"/>
<dbReference type="InterPro" id="IPR005162">
    <property type="entry name" value="Retrotrans_gag_dom"/>
</dbReference>
<evidence type="ECO:0000313" key="4">
    <source>
        <dbReference type="EMBL" id="KAK4605927.1"/>
    </source>
</evidence>
<evidence type="ECO:0000256" key="1">
    <source>
        <dbReference type="PROSITE-ProRule" id="PRU00047"/>
    </source>
</evidence>
<dbReference type="Pfam" id="PF03732">
    <property type="entry name" value="Retrotrans_gag"/>
    <property type="match status" value="1"/>
</dbReference>
<evidence type="ECO:0000313" key="5">
    <source>
        <dbReference type="Proteomes" id="UP001324115"/>
    </source>
</evidence>
<keyword evidence="5" id="KW-1185">Reference proteome</keyword>
<keyword evidence="1" id="KW-0479">Metal-binding</keyword>
<reference evidence="4 5" key="1">
    <citation type="journal article" date="2023" name="G3 (Bethesda)">
        <title>A haplotype-resolved chromosome-scale genome for Quercus rubra L. provides insights into the genetics of adaptive traits for red oak species.</title>
        <authorList>
            <person name="Kapoor B."/>
            <person name="Jenkins J."/>
            <person name="Schmutz J."/>
            <person name="Zhebentyayeva T."/>
            <person name="Kuelheim C."/>
            <person name="Coggeshall M."/>
            <person name="Heim C."/>
            <person name="Lasky J.R."/>
            <person name="Leites L."/>
            <person name="Islam-Faridi N."/>
            <person name="Romero-Severson J."/>
            <person name="DeLeo V.L."/>
            <person name="Lucas S.M."/>
            <person name="Lazic D."/>
            <person name="Gailing O."/>
            <person name="Carlson J."/>
            <person name="Staton M."/>
        </authorList>
    </citation>
    <scope>NUCLEOTIDE SEQUENCE [LARGE SCALE GENOMIC DNA]</scope>
    <source>
        <strain evidence="4">Pseudo-F2</strain>
    </source>
</reference>
<dbReference type="PROSITE" id="PS50158">
    <property type="entry name" value="ZF_CCHC"/>
    <property type="match status" value="1"/>
</dbReference>
<dbReference type="EMBL" id="JAXUIC010000001">
    <property type="protein sequence ID" value="KAK4605927.1"/>
    <property type="molecule type" value="Genomic_DNA"/>
</dbReference>
<feature type="region of interest" description="Disordered" evidence="2">
    <location>
        <begin position="103"/>
        <end position="131"/>
    </location>
</feature>
<gene>
    <name evidence="4" type="ORF">RGQ29_000280</name>
</gene>
<dbReference type="Proteomes" id="UP001324115">
    <property type="component" value="Unassembled WGS sequence"/>
</dbReference>
<dbReference type="Gene3D" id="4.10.60.10">
    <property type="entry name" value="Zinc finger, CCHC-type"/>
    <property type="match status" value="1"/>
</dbReference>
<sequence length="180" mass="20196">MRTLYQQLHNLKQGTQSIDEYTREFYQLVARVDLADSEDQLVSRYIGGMRQQFQDTLNLFDSISVSEAYQRALHLEKTMNRRTNMVSNSSGNRLPPVAPPYGAITQSTQGKGQVNQANPQPNRTAASSSGSRCFKCGEAGHRMADCKKGGRYGKGLFIESEECTDDHLNTFEQEAVYDAE</sequence>
<feature type="compositionally biased region" description="Polar residues" evidence="2">
    <location>
        <begin position="104"/>
        <end position="131"/>
    </location>
</feature>
<dbReference type="SUPFAM" id="SSF57756">
    <property type="entry name" value="Retrovirus zinc finger-like domains"/>
    <property type="match status" value="1"/>
</dbReference>
<comment type="caution">
    <text evidence="4">The sequence shown here is derived from an EMBL/GenBank/DDBJ whole genome shotgun (WGS) entry which is preliminary data.</text>
</comment>
<dbReference type="AlphaFoldDB" id="A0AAN7G856"/>
<dbReference type="Pfam" id="PF00098">
    <property type="entry name" value="zf-CCHC"/>
    <property type="match status" value="1"/>
</dbReference>
<accession>A0AAN7G856</accession>
<dbReference type="InterPro" id="IPR001878">
    <property type="entry name" value="Znf_CCHC"/>
</dbReference>